<gene>
    <name evidence="2" type="ORF">SP36_15</name>
</gene>
<dbReference type="KEGG" id="vg:26794525"/>
<feature type="domain" description="Anti-CBASS protein Acb1-like N-terminal" evidence="1">
    <location>
        <begin position="9"/>
        <end position="114"/>
    </location>
</feature>
<dbReference type="RefSeq" id="YP_009223437.1">
    <property type="nucleotide sequence ID" value="NC_029071.1"/>
</dbReference>
<accession>A0A0N7CG78</accession>
<organism evidence="2 3">
    <name type="scientific">Salmonella phage 36</name>
    <dbReference type="NCBI Taxonomy" id="1654889"/>
    <lineage>
        <taxon>Viruses</taxon>
        <taxon>Duplodnaviria</taxon>
        <taxon>Heunggongvirae</taxon>
        <taxon>Uroviricota</taxon>
        <taxon>Caudoviricetes</taxon>
        <taxon>Drexlerviridae</taxon>
        <taxon>Tempevirinae</taxon>
        <taxon>Tlsvirus</taxon>
        <taxon>Tlsvirus tv36</taxon>
    </lineage>
</organism>
<reference evidence="2 3" key="1">
    <citation type="journal article" date="2016" name="Virus Genes">
        <title>Genomic characterization of Salmonella bacteriophages isolated from India.</title>
        <authorList>
            <person name="Karpe Y.A."/>
            <person name="Kanade G.D."/>
            <person name="Pingale K.D."/>
            <person name="Arankalle V.A."/>
            <person name="Banerjee K."/>
        </authorList>
    </citation>
    <scope>NUCLEOTIDE SEQUENCE [LARGE SCALE GENOMIC DNA]</scope>
</reference>
<dbReference type="InterPro" id="IPR024459">
    <property type="entry name" value="Acb1-like_N"/>
</dbReference>
<dbReference type="EMBL" id="KR296690">
    <property type="protein sequence ID" value="AKJ73987.1"/>
    <property type="molecule type" value="Genomic_DNA"/>
</dbReference>
<name>A0A0N7CG78_9CAUD</name>
<evidence type="ECO:0000313" key="3">
    <source>
        <dbReference type="Proteomes" id="UP000202469"/>
    </source>
</evidence>
<dbReference type="GeneID" id="26794525"/>
<proteinExistence type="predicted"/>
<protein>
    <recommendedName>
        <fullName evidence="1">Anti-CBASS protein Acb1-like N-terminal domain-containing protein</fullName>
    </recommendedName>
</protein>
<evidence type="ECO:0000259" key="1">
    <source>
        <dbReference type="Pfam" id="PF06381"/>
    </source>
</evidence>
<evidence type="ECO:0000313" key="2">
    <source>
        <dbReference type="EMBL" id="AKJ73987.1"/>
    </source>
</evidence>
<dbReference type="Pfam" id="PF06381">
    <property type="entry name" value="Phage_portal_3"/>
    <property type="match status" value="1"/>
</dbReference>
<dbReference type="Proteomes" id="UP000202469">
    <property type="component" value="Genome"/>
</dbReference>
<sequence>MKRLFKSRWDELRLNAKIIDALSWSRLFGGSAILAVVADNRMLKSPVKPGAQLEDIRVYDRYQITIQERETNARSVRYGEPKLYKISPGGDIPEFFVHYSRICIIDGERVSNEKTPSK</sequence>